<comment type="similarity">
    <text evidence="1 11">Belongs to the GHMP kinase family. GalK subfamily.</text>
</comment>
<evidence type="ECO:0000256" key="11">
    <source>
        <dbReference type="HAMAP-Rule" id="MF_00246"/>
    </source>
</evidence>
<evidence type="ECO:0000256" key="3">
    <source>
        <dbReference type="ARBA" id="ARBA00022679"/>
    </source>
</evidence>
<dbReference type="PANTHER" id="PTHR10457:SF7">
    <property type="entry name" value="GALACTOKINASE-RELATED"/>
    <property type="match status" value="1"/>
</dbReference>
<dbReference type="Gene3D" id="3.30.70.890">
    <property type="entry name" value="GHMP kinase, C-terminal domain"/>
    <property type="match status" value="1"/>
</dbReference>
<gene>
    <name evidence="11" type="primary">galK</name>
    <name evidence="16" type="ORF">H7U22_22180</name>
</gene>
<dbReference type="SUPFAM" id="SSF54211">
    <property type="entry name" value="Ribosomal protein S5 domain 2-like"/>
    <property type="match status" value="1"/>
</dbReference>
<comment type="caution">
    <text evidence="16">The sequence shown here is derived from an EMBL/GenBank/DDBJ whole genome shotgun (WGS) entry which is preliminary data.</text>
</comment>
<keyword evidence="4 11" id="KW-0479">Metal-binding</keyword>
<evidence type="ECO:0000259" key="15">
    <source>
        <dbReference type="Pfam" id="PF10509"/>
    </source>
</evidence>
<keyword evidence="10 11" id="KW-0119">Carbohydrate metabolism</keyword>
<dbReference type="InterPro" id="IPR014721">
    <property type="entry name" value="Ribsml_uS5_D2-typ_fold_subgr"/>
</dbReference>
<dbReference type="NCBIfam" id="NF003705">
    <property type="entry name" value="PRK05322.1"/>
    <property type="match status" value="1"/>
</dbReference>
<reference evidence="16 17" key="1">
    <citation type="submission" date="2020-08" db="EMBL/GenBank/DDBJ databases">
        <authorList>
            <person name="Sun Q."/>
            <person name="Inoue M."/>
        </authorList>
    </citation>
    <scope>NUCLEOTIDE SEQUENCE [LARGE SCALE GENOMIC DNA]</scope>
    <source>
        <strain evidence="16 17">CCM 8938</strain>
    </source>
</reference>
<feature type="binding site" evidence="11">
    <location>
        <position position="125"/>
    </location>
    <ligand>
        <name>Mg(2+)</name>
        <dbReference type="ChEBI" id="CHEBI:18420"/>
    </ligand>
</feature>
<dbReference type="SUPFAM" id="SSF55060">
    <property type="entry name" value="GHMP Kinase, C-terminal domain"/>
    <property type="match status" value="1"/>
</dbReference>
<name>A0ABR7KYD1_9SPHI</name>
<evidence type="ECO:0000256" key="12">
    <source>
        <dbReference type="NCBIfam" id="TIGR00131"/>
    </source>
</evidence>
<comment type="pathway">
    <text evidence="11">Carbohydrate metabolism; galactose metabolism.</text>
</comment>
<dbReference type="PRINTS" id="PR00473">
    <property type="entry name" value="GALCTOKINASE"/>
</dbReference>
<feature type="domain" description="Galactokinase N-terminal" evidence="15">
    <location>
        <begin position="10"/>
        <end position="56"/>
    </location>
</feature>
<dbReference type="PIRSF" id="PIRSF000530">
    <property type="entry name" value="Galactokinase"/>
    <property type="match status" value="1"/>
</dbReference>
<dbReference type="Gene3D" id="3.30.230.10">
    <property type="match status" value="1"/>
</dbReference>
<feature type="domain" description="GHMP kinase C-terminal" evidence="14">
    <location>
        <begin position="283"/>
        <end position="361"/>
    </location>
</feature>
<evidence type="ECO:0000256" key="7">
    <source>
        <dbReference type="ARBA" id="ARBA00022840"/>
    </source>
</evidence>
<dbReference type="Pfam" id="PF10509">
    <property type="entry name" value="GalKase_gal_bdg"/>
    <property type="match status" value="1"/>
</dbReference>
<dbReference type="InterPro" id="IPR019741">
    <property type="entry name" value="Galactokinase_CS"/>
</dbReference>
<dbReference type="EC" id="2.7.1.6" evidence="11 12"/>
<dbReference type="EMBL" id="JACRYL010000038">
    <property type="protein sequence ID" value="MBC6113134.1"/>
    <property type="molecule type" value="Genomic_DNA"/>
</dbReference>
<dbReference type="InterPro" id="IPR006203">
    <property type="entry name" value="GHMP_knse_ATP-bd_CS"/>
</dbReference>
<accession>A0ABR7KYD1</accession>
<feature type="binding site" evidence="11">
    <location>
        <position position="219"/>
    </location>
    <ligand>
        <name>substrate</name>
    </ligand>
</feature>
<dbReference type="PROSITE" id="PS00627">
    <property type="entry name" value="GHMP_KINASES_ATP"/>
    <property type="match status" value="1"/>
</dbReference>
<dbReference type="PRINTS" id="PR00959">
    <property type="entry name" value="MEVGALKINASE"/>
</dbReference>
<evidence type="ECO:0000313" key="17">
    <source>
        <dbReference type="Proteomes" id="UP000652755"/>
    </source>
</evidence>
<evidence type="ECO:0000256" key="2">
    <source>
        <dbReference type="ARBA" id="ARBA00022490"/>
    </source>
</evidence>
<feature type="binding site" evidence="11">
    <location>
        <begin position="119"/>
        <end position="125"/>
    </location>
    <ligand>
        <name>ATP</name>
        <dbReference type="ChEBI" id="CHEBI:30616"/>
    </ligand>
</feature>
<dbReference type="Pfam" id="PF08544">
    <property type="entry name" value="GHMP_kinases_C"/>
    <property type="match status" value="1"/>
</dbReference>
<dbReference type="Pfam" id="PF00288">
    <property type="entry name" value="GHMP_kinases_N"/>
    <property type="match status" value="1"/>
</dbReference>
<keyword evidence="9 11" id="KW-0299">Galactose metabolism</keyword>
<keyword evidence="3 11" id="KW-0808">Transferase</keyword>
<evidence type="ECO:0000259" key="14">
    <source>
        <dbReference type="Pfam" id="PF08544"/>
    </source>
</evidence>
<evidence type="ECO:0000256" key="9">
    <source>
        <dbReference type="ARBA" id="ARBA00023144"/>
    </source>
</evidence>
<keyword evidence="7 11" id="KW-0067">ATP-binding</keyword>
<evidence type="ECO:0000256" key="6">
    <source>
        <dbReference type="ARBA" id="ARBA00022777"/>
    </source>
</evidence>
<dbReference type="NCBIfam" id="TIGR00131">
    <property type="entry name" value="gal_kin"/>
    <property type="match status" value="1"/>
</dbReference>
<dbReference type="InterPro" id="IPR006204">
    <property type="entry name" value="GHMP_kinase_N_dom"/>
</dbReference>
<comment type="subcellular location">
    <subcellularLocation>
        <location evidence="11">Cytoplasm</location>
    </subcellularLocation>
</comment>
<keyword evidence="2 11" id="KW-0963">Cytoplasm</keyword>
<proteinExistence type="inferred from homology"/>
<keyword evidence="17" id="KW-1185">Reference proteome</keyword>
<feature type="binding site" evidence="11">
    <location>
        <position position="157"/>
    </location>
    <ligand>
        <name>Mg(2+)</name>
        <dbReference type="ChEBI" id="CHEBI:18420"/>
    </ligand>
</feature>
<dbReference type="InterPro" id="IPR006206">
    <property type="entry name" value="Mevalonate/galactokinase"/>
</dbReference>
<dbReference type="InterPro" id="IPR000705">
    <property type="entry name" value="Galactokinase"/>
</dbReference>
<dbReference type="InterPro" id="IPR036554">
    <property type="entry name" value="GHMP_kinase_C_sf"/>
</dbReference>
<evidence type="ECO:0000256" key="10">
    <source>
        <dbReference type="ARBA" id="ARBA00023277"/>
    </source>
</evidence>
<keyword evidence="5 11" id="KW-0547">Nucleotide-binding</keyword>
<comment type="caution">
    <text evidence="11">Lacks conserved residue(s) required for the propagation of feature annotation.</text>
</comment>
<dbReference type="PROSITE" id="PS00106">
    <property type="entry name" value="GALACTOKINASE"/>
    <property type="match status" value="1"/>
</dbReference>
<dbReference type="HAMAP" id="MF_00246">
    <property type="entry name" value="Galactokinase"/>
    <property type="match status" value="1"/>
</dbReference>
<comment type="function">
    <text evidence="11">Catalyzes the transfer of the gamma-phosphate of ATP to D-galactose to form alpha-D-galactose-1-phosphate (Gal-1-P).</text>
</comment>
<protein>
    <recommendedName>
        <fullName evidence="11 12">Galactokinase</fullName>
        <ecNumber evidence="11 12">2.7.1.6</ecNumber>
    </recommendedName>
    <alternativeName>
        <fullName evidence="11">Galactose kinase</fullName>
    </alternativeName>
</protein>
<evidence type="ECO:0000256" key="5">
    <source>
        <dbReference type="ARBA" id="ARBA00022741"/>
    </source>
</evidence>
<evidence type="ECO:0000256" key="8">
    <source>
        <dbReference type="ARBA" id="ARBA00022842"/>
    </source>
</evidence>
<dbReference type="PANTHER" id="PTHR10457">
    <property type="entry name" value="MEVALONATE KINASE/GALACTOKINASE"/>
    <property type="match status" value="1"/>
</dbReference>
<feature type="binding site" evidence="11">
    <location>
        <begin position="32"/>
        <end position="35"/>
    </location>
    <ligand>
        <name>substrate</name>
    </ligand>
</feature>
<feature type="site" description="Transition state stabilizer" evidence="11">
    <location>
        <position position="26"/>
    </location>
</feature>
<feature type="domain" description="GHMP kinase N-terminal" evidence="13">
    <location>
        <begin position="89"/>
        <end position="177"/>
    </location>
</feature>
<evidence type="ECO:0000259" key="13">
    <source>
        <dbReference type="Pfam" id="PF00288"/>
    </source>
</evidence>
<keyword evidence="6 11" id="KW-0418">Kinase</keyword>
<comment type="catalytic activity">
    <reaction evidence="11">
        <text>alpha-D-galactose + ATP = alpha-D-galactose 1-phosphate + ADP + H(+)</text>
        <dbReference type="Rhea" id="RHEA:13553"/>
        <dbReference type="ChEBI" id="CHEBI:15378"/>
        <dbReference type="ChEBI" id="CHEBI:28061"/>
        <dbReference type="ChEBI" id="CHEBI:30616"/>
        <dbReference type="ChEBI" id="CHEBI:58336"/>
        <dbReference type="ChEBI" id="CHEBI:456216"/>
        <dbReference type="EC" id="2.7.1.6"/>
    </reaction>
</comment>
<dbReference type="InterPro" id="IPR013750">
    <property type="entry name" value="GHMP_kinase_C_dom"/>
</dbReference>
<sequence length="383" mass="42621">MDIERLKVVFKSIYYTDPMVVRSPGRINIIGEHTDYNGGFVMPAAIDKAIYLGVSKREDDEIHLYAEDFKQTHTANINSLEPSKKGWPNYILGVADQIQKRGYKIGGFNLYIDGDVPPGAGLSSSAAVECATAFALDQLFSLSISRLDIALIAQKAEHTFAGVNCGIMDQFASAFGKKDQAIVLDCRSMDYRYVPLQLKGYKLVLLNTNVKHSLSESAYNKRRESCEQGVAWIKDGYPNVETLRDVDLAMLDEYVKPKDADVYTKCKFIVGEIARLIKAADHLEQGHLKELGELMFETHNGLSKDYEVSCKELDFLVDSVKDLDYVLGSRMMGGGFGGCTLNIVKDENIEELIEKISAEYHKEFGINLDAYTVETADGTSVII</sequence>
<organism evidence="16 17">
    <name type="scientific">Pedobacter fastidiosus</name>
    <dbReference type="NCBI Taxonomy" id="2765361"/>
    <lineage>
        <taxon>Bacteria</taxon>
        <taxon>Pseudomonadati</taxon>
        <taxon>Bacteroidota</taxon>
        <taxon>Sphingobacteriia</taxon>
        <taxon>Sphingobacteriales</taxon>
        <taxon>Sphingobacteriaceae</taxon>
        <taxon>Pedobacter</taxon>
    </lineage>
</organism>
<evidence type="ECO:0000313" key="16">
    <source>
        <dbReference type="EMBL" id="MBC6113134.1"/>
    </source>
</evidence>
<keyword evidence="8 11" id="KW-0460">Magnesium</keyword>
<dbReference type="Proteomes" id="UP000652755">
    <property type="component" value="Unassembled WGS sequence"/>
</dbReference>
<dbReference type="RefSeq" id="WP_187073554.1">
    <property type="nucleotide sequence ID" value="NZ_JACRYL010000038.1"/>
</dbReference>
<dbReference type="InterPro" id="IPR019539">
    <property type="entry name" value="GalKase_N"/>
</dbReference>
<dbReference type="InterPro" id="IPR020568">
    <property type="entry name" value="Ribosomal_Su5_D2-typ_SF"/>
</dbReference>
<dbReference type="GO" id="GO:0004335">
    <property type="term" value="F:galactokinase activity"/>
    <property type="evidence" value="ECO:0007669"/>
    <property type="project" value="UniProtKB-EC"/>
</dbReference>
<evidence type="ECO:0000256" key="4">
    <source>
        <dbReference type="ARBA" id="ARBA00022723"/>
    </source>
</evidence>
<feature type="active site" description="Proton acceptor" evidence="11">
    <location>
        <position position="169"/>
    </location>
</feature>
<dbReference type="InterPro" id="IPR022963">
    <property type="entry name" value="Galactokinase_bac"/>
</dbReference>
<evidence type="ECO:0000256" key="1">
    <source>
        <dbReference type="ARBA" id="ARBA00006566"/>
    </source>
</evidence>